<comment type="cofactor">
    <cofactor evidence="7">
        <name>heme</name>
        <dbReference type="ChEBI" id="CHEBI:30413"/>
    </cofactor>
</comment>
<dbReference type="Proteomes" id="UP000019277">
    <property type="component" value="Unassembled WGS sequence"/>
</dbReference>
<evidence type="ECO:0000256" key="1">
    <source>
        <dbReference type="ARBA" id="ARBA00010617"/>
    </source>
</evidence>
<dbReference type="GO" id="GO:0005506">
    <property type="term" value="F:iron ion binding"/>
    <property type="evidence" value="ECO:0007669"/>
    <property type="project" value="InterPro"/>
</dbReference>
<accession>W7IC82</accession>
<proteinExistence type="inferred from homology"/>
<dbReference type="InterPro" id="IPR017972">
    <property type="entry name" value="Cyt_P450_CS"/>
</dbReference>
<organism evidence="9 10">
    <name type="scientific">Actinokineospora spheciospongiae</name>
    <dbReference type="NCBI Taxonomy" id="909613"/>
    <lineage>
        <taxon>Bacteria</taxon>
        <taxon>Bacillati</taxon>
        <taxon>Actinomycetota</taxon>
        <taxon>Actinomycetes</taxon>
        <taxon>Pseudonocardiales</taxon>
        <taxon>Pseudonocardiaceae</taxon>
        <taxon>Actinokineospora</taxon>
    </lineage>
</organism>
<evidence type="ECO:0000256" key="7">
    <source>
        <dbReference type="PIRSR" id="PIRSR602401-1"/>
    </source>
</evidence>
<dbReference type="CDD" id="cd20620">
    <property type="entry name" value="CYP132-like"/>
    <property type="match status" value="1"/>
</dbReference>
<reference evidence="9 10" key="1">
    <citation type="journal article" date="2014" name="Genome Announc.">
        <title>Draft Genome Sequence of the Antitrypanosomally Active Sponge-Associated Bacterium Actinokineospora sp. Strain EG49.</title>
        <authorList>
            <person name="Harjes J."/>
            <person name="Ryu T."/>
            <person name="Abdelmohsen U.R."/>
            <person name="Moitinho-Silva L."/>
            <person name="Horn H."/>
            <person name="Ravasi T."/>
            <person name="Hentschel U."/>
        </authorList>
    </citation>
    <scope>NUCLEOTIDE SEQUENCE [LARGE SCALE GENOMIC DNA]</scope>
    <source>
        <strain evidence="9 10">EG49</strain>
    </source>
</reference>
<gene>
    <name evidence="9" type="ORF">UO65_6606</name>
</gene>
<keyword evidence="5 7" id="KW-0408">Iron</keyword>
<dbReference type="STRING" id="909613.UO65_6606"/>
<comment type="similarity">
    <text evidence="1 8">Belongs to the cytochrome P450 family.</text>
</comment>
<dbReference type="GO" id="GO:0020037">
    <property type="term" value="F:heme binding"/>
    <property type="evidence" value="ECO:0007669"/>
    <property type="project" value="InterPro"/>
</dbReference>
<keyword evidence="4 8" id="KW-0560">Oxidoreductase</keyword>
<evidence type="ECO:0000313" key="10">
    <source>
        <dbReference type="Proteomes" id="UP000019277"/>
    </source>
</evidence>
<dbReference type="EMBL" id="AYXG01000258">
    <property type="protein sequence ID" value="EWC58123.1"/>
    <property type="molecule type" value="Genomic_DNA"/>
</dbReference>
<comment type="caution">
    <text evidence="9">The sequence shown here is derived from an EMBL/GenBank/DDBJ whole genome shotgun (WGS) entry which is preliminary data.</text>
</comment>
<dbReference type="InterPro" id="IPR050196">
    <property type="entry name" value="Cytochrome_P450_Monoox"/>
</dbReference>
<keyword evidence="10" id="KW-1185">Reference proteome</keyword>
<evidence type="ECO:0000313" key="9">
    <source>
        <dbReference type="EMBL" id="EWC58123.1"/>
    </source>
</evidence>
<dbReference type="PRINTS" id="PR00463">
    <property type="entry name" value="EP450I"/>
</dbReference>
<dbReference type="Pfam" id="PF00067">
    <property type="entry name" value="p450"/>
    <property type="match status" value="1"/>
</dbReference>
<name>W7IC82_9PSEU</name>
<dbReference type="PANTHER" id="PTHR24291:SF50">
    <property type="entry name" value="BIFUNCTIONAL ALBAFLAVENONE MONOOXYGENASE_TERPENE SYNTHASE"/>
    <property type="match status" value="1"/>
</dbReference>
<dbReference type="PANTHER" id="PTHR24291">
    <property type="entry name" value="CYTOCHROME P450 FAMILY 4"/>
    <property type="match status" value="1"/>
</dbReference>
<evidence type="ECO:0000256" key="2">
    <source>
        <dbReference type="ARBA" id="ARBA00022617"/>
    </source>
</evidence>
<dbReference type="GO" id="GO:0016705">
    <property type="term" value="F:oxidoreductase activity, acting on paired donors, with incorporation or reduction of molecular oxygen"/>
    <property type="evidence" value="ECO:0007669"/>
    <property type="project" value="InterPro"/>
</dbReference>
<dbReference type="InterPro" id="IPR036396">
    <property type="entry name" value="Cyt_P450_sf"/>
</dbReference>
<evidence type="ECO:0000256" key="4">
    <source>
        <dbReference type="ARBA" id="ARBA00023002"/>
    </source>
</evidence>
<sequence length="457" mass="51907">MTVSAVAGARQVPSLGFGEQVRGVLALRAGRQVDFLSEVIAKHGDIAWIRMLGMRMALVNHPAHFEHVLVRNHENYDKDAFLFRTVDPILRGGLIGVVGGEPWRRQRRLMQPSFHRPQIAGFVRNMTEESAVMLDRWDGQYGPRDIVNVSTELGQLSMRIVFRSLFGARVGDRGDIIEGMFLEANTIAGDYFRFPVPPLSWPTRKHNRLRQIIRQMDGYVDEVIAERDATGEEHHDLLAALMAATYDETDEHMSRTQLHREVLNLIIGGYETTSNSVSWLSYLVGKHPDVQERLHEEVDRVLGGRAPEFDDLAELGYTRMVVDEMLRLYSPSWQTMRRAIGDDEIGGFTIPAGSDIYLNVYTLHRHPEFWADPEAFDPERFRPEAVAARPKSAYLPFGAGPRNCIGKHFARTELTVILAMMVQRYRIEVPPELPDVEISPLITLQPKGGVHVRVTRR</sequence>
<evidence type="ECO:0000256" key="3">
    <source>
        <dbReference type="ARBA" id="ARBA00022723"/>
    </source>
</evidence>
<dbReference type="InterPro" id="IPR001128">
    <property type="entry name" value="Cyt_P450"/>
</dbReference>
<protein>
    <submittedName>
        <fullName evidence="9">Cytochrome P450</fullName>
    </submittedName>
</protein>
<dbReference type="GO" id="GO:0004497">
    <property type="term" value="F:monooxygenase activity"/>
    <property type="evidence" value="ECO:0007669"/>
    <property type="project" value="UniProtKB-KW"/>
</dbReference>
<dbReference type="PRINTS" id="PR00385">
    <property type="entry name" value="P450"/>
</dbReference>
<keyword evidence="2 7" id="KW-0349">Heme</keyword>
<dbReference type="OrthoDB" id="5290182at2"/>
<dbReference type="SUPFAM" id="SSF48264">
    <property type="entry name" value="Cytochrome P450"/>
    <property type="match status" value="1"/>
</dbReference>
<dbReference type="eggNOG" id="COG2124">
    <property type="taxonomic scope" value="Bacteria"/>
</dbReference>
<dbReference type="RefSeq" id="WP_052022109.1">
    <property type="nucleotide sequence ID" value="NZ_AYXG01000258.1"/>
</dbReference>
<dbReference type="Gene3D" id="1.10.630.10">
    <property type="entry name" value="Cytochrome P450"/>
    <property type="match status" value="1"/>
</dbReference>
<feature type="binding site" description="axial binding residue" evidence="7">
    <location>
        <position position="404"/>
    </location>
    <ligand>
        <name>heme</name>
        <dbReference type="ChEBI" id="CHEBI:30413"/>
    </ligand>
    <ligandPart>
        <name>Fe</name>
        <dbReference type="ChEBI" id="CHEBI:18248"/>
    </ligandPart>
</feature>
<keyword evidence="6 8" id="KW-0503">Monooxygenase</keyword>
<dbReference type="AlphaFoldDB" id="W7IC82"/>
<dbReference type="InterPro" id="IPR002401">
    <property type="entry name" value="Cyt_P450_E_grp-I"/>
</dbReference>
<evidence type="ECO:0000256" key="6">
    <source>
        <dbReference type="ARBA" id="ARBA00023033"/>
    </source>
</evidence>
<keyword evidence="3 7" id="KW-0479">Metal-binding</keyword>
<evidence type="ECO:0000256" key="5">
    <source>
        <dbReference type="ARBA" id="ARBA00023004"/>
    </source>
</evidence>
<dbReference type="PROSITE" id="PS00086">
    <property type="entry name" value="CYTOCHROME_P450"/>
    <property type="match status" value="1"/>
</dbReference>
<evidence type="ECO:0000256" key="8">
    <source>
        <dbReference type="RuleBase" id="RU000461"/>
    </source>
</evidence>